<accession>A0A7Y9EU71</accession>
<proteinExistence type="predicted"/>
<evidence type="ECO:0000259" key="6">
    <source>
        <dbReference type="PROSITE" id="PS50977"/>
    </source>
</evidence>
<dbReference type="PRINTS" id="PR00400">
    <property type="entry name" value="TETREPRESSOR"/>
</dbReference>
<dbReference type="EMBL" id="JACCBH010000001">
    <property type="protein sequence ID" value="NYD54047.1"/>
    <property type="molecule type" value="Genomic_DNA"/>
</dbReference>
<evidence type="ECO:0000256" key="4">
    <source>
        <dbReference type="ARBA" id="ARBA00023163"/>
    </source>
</evidence>
<dbReference type="InterPro" id="IPR004111">
    <property type="entry name" value="Repressor_TetR_C"/>
</dbReference>
<keyword evidence="2" id="KW-0805">Transcription regulation</keyword>
<dbReference type="PRINTS" id="PR00455">
    <property type="entry name" value="HTHTETR"/>
</dbReference>
<dbReference type="Pfam" id="PF00440">
    <property type="entry name" value="TetR_N"/>
    <property type="match status" value="1"/>
</dbReference>
<dbReference type="SUPFAM" id="SSF48498">
    <property type="entry name" value="Tetracyclin repressor-like, C-terminal domain"/>
    <property type="match status" value="1"/>
</dbReference>
<dbReference type="InterPro" id="IPR036271">
    <property type="entry name" value="Tet_transcr_reg_TetR-rel_C_sf"/>
</dbReference>
<dbReference type="PROSITE" id="PS50977">
    <property type="entry name" value="HTH_TETR_2"/>
    <property type="match status" value="1"/>
</dbReference>
<dbReference type="SUPFAM" id="SSF46689">
    <property type="entry name" value="Homeodomain-like"/>
    <property type="match status" value="1"/>
</dbReference>
<dbReference type="PANTHER" id="PTHR30055:SF151">
    <property type="entry name" value="TRANSCRIPTIONAL REGULATORY PROTEIN"/>
    <property type="match status" value="1"/>
</dbReference>
<evidence type="ECO:0000256" key="1">
    <source>
        <dbReference type="ARBA" id="ARBA00022491"/>
    </source>
</evidence>
<dbReference type="GO" id="GO:0003700">
    <property type="term" value="F:DNA-binding transcription factor activity"/>
    <property type="evidence" value="ECO:0007669"/>
    <property type="project" value="TreeGrafter"/>
</dbReference>
<feature type="domain" description="HTH tetR-type" evidence="6">
    <location>
        <begin position="4"/>
        <end position="64"/>
    </location>
</feature>
<reference evidence="7 8" key="1">
    <citation type="submission" date="2020-07" db="EMBL/GenBank/DDBJ databases">
        <title>Sequencing the genomes of 1000 actinobacteria strains.</title>
        <authorList>
            <person name="Klenk H.-P."/>
        </authorList>
    </citation>
    <scope>NUCLEOTIDE SEQUENCE [LARGE SCALE GENOMIC DNA]</scope>
    <source>
        <strain evidence="7 8">DSM 22185</strain>
    </source>
</reference>
<dbReference type="GO" id="GO:0045892">
    <property type="term" value="P:negative regulation of DNA-templated transcription"/>
    <property type="evidence" value="ECO:0007669"/>
    <property type="project" value="InterPro"/>
</dbReference>
<dbReference type="PANTHER" id="PTHR30055">
    <property type="entry name" value="HTH-TYPE TRANSCRIPTIONAL REGULATOR RUTR"/>
    <property type="match status" value="1"/>
</dbReference>
<dbReference type="InterPro" id="IPR003012">
    <property type="entry name" value="Tet_transcr_reg_TetR"/>
</dbReference>
<keyword evidence="1" id="KW-0678">Repressor</keyword>
<feature type="DNA-binding region" description="H-T-H motif" evidence="5">
    <location>
        <begin position="27"/>
        <end position="46"/>
    </location>
</feature>
<dbReference type="InterPro" id="IPR050109">
    <property type="entry name" value="HTH-type_TetR-like_transc_reg"/>
</dbReference>
<dbReference type="Gene3D" id="1.10.10.60">
    <property type="entry name" value="Homeodomain-like"/>
    <property type="match status" value="1"/>
</dbReference>
<evidence type="ECO:0000256" key="5">
    <source>
        <dbReference type="PROSITE-ProRule" id="PRU00335"/>
    </source>
</evidence>
<keyword evidence="3 5" id="KW-0238">DNA-binding</keyword>
<evidence type="ECO:0000256" key="3">
    <source>
        <dbReference type="ARBA" id="ARBA00023125"/>
    </source>
</evidence>
<evidence type="ECO:0000313" key="8">
    <source>
        <dbReference type="Proteomes" id="UP000552045"/>
    </source>
</evidence>
<dbReference type="Proteomes" id="UP000552045">
    <property type="component" value="Unassembled WGS sequence"/>
</dbReference>
<evidence type="ECO:0000256" key="2">
    <source>
        <dbReference type="ARBA" id="ARBA00023015"/>
    </source>
</evidence>
<dbReference type="Gene3D" id="1.10.357.10">
    <property type="entry name" value="Tetracycline Repressor, domain 2"/>
    <property type="match status" value="1"/>
</dbReference>
<dbReference type="AlphaFoldDB" id="A0A7Y9EU71"/>
<dbReference type="Pfam" id="PF02909">
    <property type="entry name" value="TetR_C_1"/>
    <property type="match status" value="1"/>
</dbReference>
<organism evidence="7 8">
    <name type="scientific">Microbacterium pseudoresistens</name>
    <dbReference type="NCBI Taxonomy" id="640634"/>
    <lineage>
        <taxon>Bacteria</taxon>
        <taxon>Bacillati</taxon>
        <taxon>Actinomycetota</taxon>
        <taxon>Actinomycetes</taxon>
        <taxon>Micrococcales</taxon>
        <taxon>Microbacteriaceae</taxon>
        <taxon>Microbacterium</taxon>
    </lineage>
</organism>
<sequence length="212" mass="22623">MPVALDKQQIVAEAVALLDAEGLDGVTLRKLAGRLGVQQPTLYWHLPNKAALVTEIADAILDQHFPDLAPPPPGTDWREWLAELALRLRGALLAHPDGARIISISQLSVRMAAISEVALGALVAQGVALRHARLIVLTVEHFTVGHVLEEQTGRPGAEDAHGFDIEAFTRDHPMVVSGISEYFGGGRTPDDLFRDCVDVIIRGAGATAGLAS</sequence>
<evidence type="ECO:0000313" key="7">
    <source>
        <dbReference type="EMBL" id="NYD54047.1"/>
    </source>
</evidence>
<dbReference type="GO" id="GO:0046677">
    <property type="term" value="P:response to antibiotic"/>
    <property type="evidence" value="ECO:0007669"/>
    <property type="project" value="InterPro"/>
</dbReference>
<keyword evidence="4" id="KW-0804">Transcription</keyword>
<name>A0A7Y9EU71_9MICO</name>
<comment type="caution">
    <text evidence="7">The sequence shown here is derived from an EMBL/GenBank/DDBJ whole genome shotgun (WGS) entry which is preliminary data.</text>
</comment>
<keyword evidence="8" id="KW-1185">Reference proteome</keyword>
<protein>
    <submittedName>
        <fullName evidence="7">TetR/AcrR family tetracycline transcriptional repressor</fullName>
    </submittedName>
</protein>
<dbReference type="InterPro" id="IPR009057">
    <property type="entry name" value="Homeodomain-like_sf"/>
</dbReference>
<dbReference type="RefSeq" id="WP_218844459.1">
    <property type="nucleotide sequence ID" value="NZ_JACCBH010000001.1"/>
</dbReference>
<dbReference type="InterPro" id="IPR001647">
    <property type="entry name" value="HTH_TetR"/>
</dbReference>
<gene>
    <name evidence="7" type="ORF">BKA02_001102</name>
</gene>
<dbReference type="GO" id="GO:0000976">
    <property type="term" value="F:transcription cis-regulatory region binding"/>
    <property type="evidence" value="ECO:0007669"/>
    <property type="project" value="TreeGrafter"/>
</dbReference>